<gene>
    <name evidence="2" type="ORF">PHACADRAFT_259963</name>
</gene>
<keyword evidence="1" id="KW-0472">Membrane</keyword>
<evidence type="ECO:0000313" key="2">
    <source>
        <dbReference type="EMBL" id="EKM53535.1"/>
    </source>
</evidence>
<keyword evidence="1" id="KW-0812">Transmembrane</keyword>
<dbReference type="AlphaFoldDB" id="K5W320"/>
<protein>
    <submittedName>
        <fullName evidence="2">Uncharacterized protein</fullName>
    </submittedName>
</protein>
<feature type="transmembrane region" description="Helical" evidence="1">
    <location>
        <begin position="32"/>
        <end position="59"/>
    </location>
</feature>
<organism evidence="2 3">
    <name type="scientific">Phanerochaete carnosa (strain HHB-10118-sp)</name>
    <name type="common">White-rot fungus</name>
    <name type="synonym">Peniophora carnosa</name>
    <dbReference type="NCBI Taxonomy" id="650164"/>
    <lineage>
        <taxon>Eukaryota</taxon>
        <taxon>Fungi</taxon>
        <taxon>Dikarya</taxon>
        <taxon>Basidiomycota</taxon>
        <taxon>Agaricomycotina</taxon>
        <taxon>Agaricomycetes</taxon>
        <taxon>Polyporales</taxon>
        <taxon>Phanerochaetaceae</taxon>
        <taxon>Phanerochaete</taxon>
    </lineage>
</organism>
<dbReference type="EMBL" id="JH930474">
    <property type="protein sequence ID" value="EKM53535.1"/>
    <property type="molecule type" value="Genomic_DNA"/>
</dbReference>
<sequence length="67" mass="7269">MRMALRRQRTRKSAVSAGVQIEMEQEAASLRYAINVLSETICVTAVFVAGVFVVGLHLATSCSIPMV</sequence>
<dbReference type="RefSeq" id="XP_007398223.1">
    <property type="nucleotide sequence ID" value="XM_007398161.1"/>
</dbReference>
<dbReference type="GeneID" id="18917580"/>
<dbReference type="InParanoid" id="K5W320"/>
<name>K5W320_PHACS</name>
<proteinExistence type="predicted"/>
<dbReference type="HOGENOM" id="CLU_2819577_0_0_1"/>
<accession>K5W320</accession>
<feature type="non-terminal residue" evidence="2">
    <location>
        <position position="67"/>
    </location>
</feature>
<evidence type="ECO:0000256" key="1">
    <source>
        <dbReference type="SAM" id="Phobius"/>
    </source>
</evidence>
<keyword evidence="3" id="KW-1185">Reference proteome</keyword>
<evidence type="ECO:0000313" key="3">
    <source>
        <dbReference type="Proteomes" id="UP000008370"/>
    </source>
</evidence>
<dbReference type="Proteomes" id="UP000008370">
    <property type="component" value="Unassembled WGS sequence"/>
</dbReference>
<keyword evidence="1" id="KW-1133">Transmembrane helix</keyword>
<dbReference type="KEGG" id="pco:PHACADRAFT_259963"/>
<reference evidence="2 3" key="1">
    <citation type="journal article" date="2012" name="BMC Genomics">
        <title>Comparative genomics of the white-rot fungi, Phanerochaete carnosa and P. chrysosporium, to elucidate the genetic basis of the distinct wood types they colonize.</title>
        <authorList>
            <person name="Suzuki H."/>
            <person name="MacDonald J."/>
            <person name="Syed K."/>
            <person name="Salamov A."/>
            <person name="Hori C."/>
            <person name="Aerts A."/>
            <person name="Henrissat B."/>
            <person name="Wiebenga A."/>
            <person name="vanKuyk P.A."/>
            <person name="Barry K."/>
            <person name="Lindquist E."/>
            <person name="LaButti K."/>
            <person name="Lapidus A."/>
            <person name="Lucas S."/>
            <person name="Coutinho P."/>
            <person name="Gong Y."/>
            <person name="Samejima M."/>
            <person name="Mahadevan R."/>
            <person name="Abou-Zaid M."/>
            <person name="de Vries R.P."/>
            <person name="Igarashi K."/>
            <person name="Yadav J.S."/>
            <person name="Grigoriev I.V."/>
            <person name="Master E.R."/>
        </authorList>
    </citation>
    <scope>NUCLEOTIDE SEQUENCE [LARGE SCALE GENOMIC DNA]</scope>
    <source>
        <strain evidence="2 3">HHB-10118-sp</strain>
    </source>
</reference>